<proteinExistence type="predicted"/>
<evidence type="ECO:0000313" key="3">
    <source>
        <dbReference type="Proteomes" id="UP000692954"/>
    </source>
</evidence>
<dbReference type="Proteomes" id="UP000692954">
    <property type="component" value="Unassembled WGS sequence"/>
</dbReference>
<evidence type="ECO:0000256" key="1">
    <source>
        <dbReference type="SAM" id="MobiDB-lite"/>
    </source>
</evidence>
<keyword evidence="3" id="KW-1185">Reference proteome</keyword>
<gene>
    <name evidence="2" type="ORF">PSON_ATCC_30995.1.T0390232</name>
</gene>
<dbReference type="OrthoDB" id="302665at2759"/>
<reference evidence="2" key="1">
    <citation type="submission" date="2021-01" db="EMBL/GenBank/DDBJ databases">
        <authorList>
            <consortium name="Genoscope - CEA"/>
            <person name="William W."/>
        </authorList>
    </citation>
    <scope>NUCLEOTIDE SEQUENCE</scope>
</reference>
<comment type="caution">
    <text evidence="2">The sequence shown here is derived from an EMBL/GenBank/DDBJ whole genome shotgun (WGS) entry which is preliminary data.</text>
</comment>
<organism evidence="2 3">
    <name type="scientific">Paramecium sonneborni</name>
    <dbReference type="NCBI Taxonomy" id="65129"/>
    <lineage>
        <taxon>Eukaryota</taxon>
        <taxon>Sar</taxon>
        <taxon>Alveolata</taxon>
        <taxon>Ciliophora</taxon>
        <taxon>Intramacronucleata</taxon>
        <taxon>Oligohymenophorea</taxon>
        <taxon>Peniculida</taxon>
        <taxon>Parameciidae</taxon>
        <taxon>Paramecium</taxon>
    </lineage>
</organism>
<accession>A0A8S1MRH1</accession>
<dbReference type="AlphaFoldDB" id="A0A8S1MRH1"/>
<dbReference type="EMBL" id="CAJJDN010000039">
    <property type="protein sequence ID" value="CAD8079676.1"/>
    <property type="molecule type" value="Genomic_DNA"/>
</dbReference>
<name>A0A8S1MRH1_9CILI</name>
<evidence type="ECO:0000313" key="2">
    <source>
        <dbReference type="EMBL" id="CAD8079676.1"/>
    </source>
</evidence>
<sequence length="144" mass="17107">MEQINQFNILKDRVRIGNMDKEKREKEKAEMEQKLFENIDKIKDISDIDSFKPLKYIVQFDEQGNIMLDNTELKDEDVEKLQGKQQQNISFEEFADDDIKIKKIDEKKFNQKKSSSDSSDVQSSESEDSEDDYLMQQRNLIKRS</sequence>
<protein>
    <submittedName>
        <fullName evidence="2">Uncharacterized protein</fullName>
    </submittedName>
</protein>
<feature type="region of interest" description="Disordered" evidence="1">
    <location>
        <begin position="107"/>
        <end position="144"/>
    </location>
</feature>